<dbReference type="Proteomes" id="UP000027982">
    <property type="component" value="Chromosome"/>
</dbReference>
<protein>
    <submittedName>
        <fullName evidence="1">Uncharacterized protein</fullName>
    </submittedName>
</protein>
<dbReference type="HOGENOM" id="CLU_3080101_0_0_0"/>
<sequence>MVYEAPEVIGKQLNRRTPHRIDQRVKLDVLLGQVLADCVEDARVQTQSEGGE</sequence>
<dbReference type="AlphaFoldDB" id="A0A068NYX8"/>
<gene>
    <name evidence="1" type="ORF">OP10G_4231</name>
</gene>
<keyword evidence="2" id="KW-1185">Reference proteome</keyword>
<proteinExistence type="predicted"/>
<evidence type="ECO:0000313" key="2">
    <source>
        <dbReference type="Proteomes" id="UP000027982"/>
    </source>
</evidence>
<name>A0A068NYX8_FIMGI</name>
<dbReference type="EMBL" id="CP007139">
    <property type="protein sequence ID" value="AIE87599.1"/>
    <property type="molecule type" value="Genomic_DNA"/>
</dbReference>
<reference evidence="1 2" key="1">
    <citation type="journal article" date="2014" name="PLoS ONE">
        <title>The first complete genome sequence of the class fimbriimonadia in the phylum armatimonadetes.</title>
        <authorList>
            <person name="Hu Z.Y."/>
            <person name="Wang Y.Z."/>
            <person name="Im W.T."/>
            <person name="Wang S.Y."/>
            <person name="Zhao G.P."/>
            <person name="Zheng H.J."/>
            <person name="Quan Z.X."/>
        </authorList>
    </citation>
    <scope>NUCLEOTIDE SEQUENCE [LARGE SCALE GENOMIC DNA]</scope>
    <source>
        <strain evidence="1">Gsoil 348</strain>
    </source>
</reference>
<accession>A0A068NYX8</accession>
<organism evidence="1 2">
    <name type="scientific">Fimbriimonas ginsengisoli Gsoil 348</name>
    <dbReference type="NCBI Taxonomy" id="661478"/>
    <lineage>
        <taxon>Bacteria</taxon>
        <taxon>Bacillati</taxon>
        <taxon>Armatimonadota</taxon>
        <taxon>Fimbriimonadia</taxon>
        <taxon>Fimbriimonadales</taxon>
        <taxon>Fimbriimonadaceae</taxon>
        <taxon>Fimbriimonas</taxon>
    </lineage>
</organism>
<evidence type="ECO:0000313" key="1">
    <source>
        <dbReference type="EMBL" id="AIE87599.1"/>
    </source>
</evidence>
<dbReference type="KEGG" id="fgi:OP10G_4231"/>